<dbReference type="PANTHER" id="PTHR31174:SF34">
    <property type="entry name" value="LATE EMBRYOGENESIS ABUNDANT PROTEIN 47"/>
    <property type="match status" value="1"/>
</dbReference>
<dbReference type="Pfam" id="PF04927">
    <property type="entry name" value="SMP"/>
    <property type="match status" value="3"/>
</dbReference>
<feature type="region of interest" description="Disordered" evidence="3">
    <location>
        <begin position="132"/>
        <end position="172"/>
    </location>
</feature>
<dbReference type="InterPro" id="IPR007011">
    <property type="entry name" value="LEA_SMP_dom"/>
</dbReference>
<dbReference type="EMBL" id="JXTB01000031">
    <property type="protein sequence ID" value="PON73921.1"/>
    <property type="molecule type" value="Genomic_DNA"/>
</dbReference>
<evidence type="ECO:0000256" key="2">
    <source>
        <dbReference type="ARBA" id="ARBA00022737"/>
    </source>
</evidence>
<dbReference type="STRING" id="3476.A0A2P5DKU4"/>
<comment type="similarity">
    <text evidence="1">Belongs to the LEA type SMP family.</text>
</comment>
<gene>
    <name evidence="5" type="ORF">PanWU01x14_054710</name>
</gene>
<organism evidence="5 6">
    <name type="scientific">Parasponia andersonii</name>
    <name type="common">Sponia andersonii</name>
    <dbReference type="NCBI Taxonomy" id="3476"/>
    <lineage>
        <taxon>Eukaryota</taxon>
        <taxon>Viridiplantae</taxon>
        <taxon>Streptophyta</taxon>
        <taxon>Embryophyta</taxon>
        <taxon>Tracheophyta</taxon>
        <taxon>Spermatophyta</taxon>
        <taxon>Magnoliopsida</taxon>
        <taxon>eudicotyledons</taxon>
        <taxon>Gunneridae</taxon>
        <taxon>Pentapetalae</taxon>
        <taxon>rosids</taxon>
        <taxon>fabids</taxon>
        <taxon>Rosales</taxon>
        <taxon>Cannabaceae</taxon>
        <taxon>Parasponia</taxon>
    </lineage>
</organism>
<keyword evidence="2" id="KW-0677">Repeat</keyword>
<feature type="domain" description="SMP" evidence="4">
    <location>
        <begin position="5"/>
        <end position="53"/>
    </location>
</feature>
<sequence>MRRRAAKGDLAGKPITPGDAAIMQSAEYAMLGKIEMGCAATTMQSAASQNERAGLVGYDVTDEVLGEDQGISMTEKDIPDRRIVTEAVGWLVVFLSERWLEWSDAAAIQAAEVRATGRINILSGGVAAAAQSAASRDEGKTKLGDVLADTTSKLPADRAATRRDSEGVTSAE</sequence>
<evidence type="ECO:0000313" key="5">
    <source>
        <dbReference type="EMBL" id="PON73921.1"/>
    </source>
</evidence>
<evidence type="ECO:0000256" key="3">
    <source>
        <dbReference type="SAM" id="MobiDB-lite"/>
    </source>
</evidence>
<feature type="compositionally biased region" description="Basic and acidic residues" evidence="3">
    <location>
        <begin position="155"/>
        <end position="166"/>
    </location>
</feature>
<comment type="caution">
    <text evidence="5">The sequence shown here is derived from an EMBL/GenBank/DDBJ whole genome shotgun (WGS) entry which is preliminary data.</text>
</comment>
<reference evidence="6" key="1">
    <citation type="submission" date="2016-06" db="EMBL/GenBank/DDBJ databases">
        <title>Parallel loss of symbiosis genes in relatives of nitrogen-fixing non-legume Parasponia.</title>
        <authorList>
            <person name="Van Velzen R."/>
            <person name="Holmer R."/>
            <person name="Bu F."/>
            <person name="Rutten L."/>
            <person name="Van Zeijl A."/>
            <person name="Liu W."/>
            <person name="Santuari L."/>
            <person name="Cao Q."/>
            <person name="Sharma T."/>
            <person name="Shen D."/>
            <person name="Roswanjaya Y."/>
            <person name="Wardhani T."/>
            <person name="Kalhor M.S."/>
            <person name="Jansen J."/>
            <person name="Van den Hoogen J."/>
            <person name="Gungor B."/>
            <person name="Hartog M."/>
            <person name="Hontelez J."/>
            <person name="Verver J."/>
            <person name="Yang W.-C."/>
            <person name="Schijlen E."/>
            <person name="Repin R."/>
            <person name="Schilthuizen M."/>
            <person name="Schranz E."/>
            <person name="Heidstra R."/>
            <person name="Miyata K."/>
            <person name="Fedorova E."/>
            <person name="Kohlen W."/>
            <person name="Bisseling T."/>
            <person name="Smit S."/>
            <person name="Geurts R."/>
        </authorList>
    </citation>
    <scope>NUCLEOTIDE SEQUENCE [LARGE SCALE GENOMIC DNA]</scope>
    <source>
        <strain evidence="6">cv. WU1-14</strain>
    </source>
</reference>
<keyword evidence="6" id="KW-1185">Reference proteome</keyword>
<accession>A0A2P5DKU4</accession>
<evidence type="ECO:0000256" key="1">
    <source>
        <dbReference type="ARBA" id="ARBA00010733"/>
    </source>
</evidence>
<dbReference type="AlphaFoldDB" id="A0A2P5DKU4"/>
<feature type="domain" description="SMP" evidence="4">
    <location>
        <begin position="100"/>
        <end position="136"/>
    </location>
</feature>
<protein>
    <submittedName>
        <fullName evidence="5">Seed maturation protein</fullName>
    </submittedName>
</protein>
<proteinExistence type="inferred from homology"/>
<evidence type="ECO:0000259" key="4">
    <source>
        <dbReference type="Pfam" id="PF04927"/>
    </source>
</evidence>
<dbReference type="Proteomes" id="UP000237105">
    <property type="component" value="Unassembled WGS sequence"/>
</dbReference>
<name>A0A2P5DKU4_PARAD</name>
<dbReference type="OrthoDB" id="2014755at2759"/>
<evidence type="ECO:0000313" key="6">
    <source>
        <dbReference type="Proteomes" id="UP000237105"/>
    </source>
</evidence>
<dbReference type="InterPro" id="IPR042971">
    <property type="entry name" value="LEA_SMP"/>
</dbReference>
<dbReference type="PANTHER" id="PTHR31174">
    <property type="entry name" value="SEED MATURATION FAMILY PROTEIN"/>
    <property type="match status" value="1"/>
</dbReference>
<feature type="domain" description="SMP" evidence="4">
    <location>
        <begin position="141"/>
        <end position="172"/>
    </location>
</feature>